<evidence type="ECO:0000256" key="1">
    <source>
        <dbReference type="ARBA" id="ARBA00004651"/>
    </source>
</evidence>
<evidence type="ECO:0000256" key="3">
    <source>
        <dbReference type="ARBA" id="ARBA00022448"/>
    </source>
</evidence>
<dbReference type="InterPro" id="IPR047957">
    <property type="entry name" value="ABC_AprD-like_6TM"/>
</dbReference>
<dbReference type="InterPro" id="IPR011527">
    <property type="entry name" value="ABC1_TM_dom"/>
</dbReference>
<dbReference type="SMART" id="SM00382">
    <property type="entry name" value="AAA"/>
    <property type="match status" value="1"/>
</dbReference>
<dbReference type="InterPro" id="IPR003439">
    <property type="entry name" value="ABC_transporter-like_ATP-bd"/>
</dbReference>
<keyword evidence="5 11" id="KW-0812">Transmembrane</keyword>
<keyword evidence="15" id="KW-1185">Reference proteome</keyword>
<sequence length="612" mass="64160">MPPSPKRPPSILSACRGAFLGVALLSGLINVLYLSGSVFMMEVYDRVLPSRSIPTLVGLCVIVAALYLFQGVFEMIRGRILARVGAAVDEDLSQSVFQSQLAAPLRSRVEGDGQQPLRDLDQIRAFLAGGGPSALFDLPWIPLYLVICFAFHPWIGWLALGGAALLVVLTLLTEVMTRSASKAAVSAALVRNGIAEGARRNAEVVHAMGMAKRIGGRWSEANGHYLAHQQRTSDVAGGFGAMSKVLRMLLQSAVLAVGAYLVIDGRATGGIMIASSILTSRALAPVDLAIANWKGFVSARQGWRRLKEQLAKTTAAEESLKLPAPKALLSVEHAGTGAPGSQRFAIQDVAFQLQAGNGLGIVGPSASGKSSLARMIVGVWPTWRGKVRLDGAALEQWNLEELGRSIGYLPQDVELFAGTVTQNITRFDPQPDPQAVVAAAKAAQVHEMILRLPEGYETQVGDAGAALSGGQRQRIALARALYGDPFLVVLDEPNSNLDAEGEQALTAAIQSVRARGGIAIVIAHRPSALASVDLVMVMAEGKVQNFGPKEEILGKVLRPVAGASAAQPVPPAGEPARWAGRRTEAPAPGAGASSATASNPGLKIAPSVGVAS</sequence>
<dbReference type="FunFam" id="3.40.50.300:FF:001444">
    <property type="entry name" value="ABC transporter ATP-binding protein"/>
    <property type="match status" value="1"/>
</dbReference>
<evidence type="ECO:0000256" key="8">
    <source>
        <dbReference type="ARBA" id="ARBA00022989"/>
    </source>
</evidence>
<keyword evidence="4" id="KW-1003">Cell membrane</keyword>
<dbReference type="PROSITE" id="PS50893">
    <property type="entry name" value="ABC_TRANSPORTER_2"/>
    <property type="match status" value="1"/>
</dbReference>
<evidence type="ECO:0000256" key="4">
    <source>
        <dbReference type="ARBA" id="ARBA00022475"/>
    </source>
</evidence>
<dbReference type="Proteomes" id="UP000605848">
    <property type="component" value="Unassembled WGS sequence"/>
</dbReference>
<accession>A0A937CXZ1</accession>
<feature type="domain" description="ABC transmembrane type-1" evidence="13">
    <location>
        <begin position="20"/>
        <end position="298"/>
    </location>
</feature>
<dbReference type="EMBL" id="JAEQMY010000037">
    <property type="protein sequence ID" value="MBL0406288.1"/>
    <property type="molecule type" value="Genomic_DNA"/>
</dbReference>
<dbReference type="GO" id="GO:0016887">
    <property type="term" value="F:ATP hydrolysis activity"/>
    <property type="evidence" value="ECO:0007669"/>
    <property type="project" value="InterPro"/>
</dbReference>
<proteinExistence type="inferred from homology"/>
<dbReference type="InterPro" id="IPR017871">
    <property type="entry name" value="ABC_transporter-like_CS"/>
</dbReference>
<dbReference type="Gene3D" id="3.40.50.300">
    <property type="entry name" value="P-loop containing nucleotide triphosphate hydrolases"/>
    <property type="match status" value="1"/>
</dbReference>
<dbReference type="InterPro" id="IPR010128">
    <property type="entry name" value="ATPase_T1SS_PrtD-like"/>
</dbReference>
<keyword evidence="6" id="KW-0547">Nucleotide-binding</keyword>
<keyword evidence="7" id="KW-0067">ATP-binding</keyword>
<feature type="transmembrane region" description="Helical" evidence="11">
    <location>
        <begin position="245"/>
        <end position="263"/>
    </location>
</feature>
<feature type="region of interest" description="Disordered" evidence="10">
    <location>
        <begin position="564"/>
        <end position="612"/>
    </location>
</feature>
<dbReference type="GO" id="GO:0140359">
    <property type="term" value="F:ABC-type transporter activity"/>
    <property type="evidence" value="ECO:0007669"/>
    <property type="project" value="InterPro"/>
</dbReference>
<comment type="subcellular location">
    <subcellularLocation>
        <location evidence="1">Cell membrane</location>
        <topology evidence="1">Multi-pass membrane protein</topology>
    </subcellularLocation>
</comment>
<evidence type="ECO:0000256" key="7">
    <source>
        <dbReference type="ARBA" id="ARBA00022840"/>
    </source>
</evidence>
<dbReference type="GO" id="GO:0005886">
    <property type="term" value="C:plasma membrane"/>
    <property type="evidence" value="ECO:0007669"/>
    <property type="project" value="UniProtKB-SubCell"/>
</dbReference>
<feature type="domain" description="ABC transporter" evidence="12">
    <location>
        <begin position="329"/>
        <end position="565"/>
    </location>
</feature>
<dbReference type="AlphaFoldDB" id="A0A937CXZ1"/>
<dbReference type="InterPro" id="IPR003593">
    <property type="entry name" value="AAA+_ATPase"/>
</dbReference>
<keyword evidence="8 11" id="KW-1133">Transmembrane helix</keyword>
<feature type="transmembrane region" description="Helical" evidence="11">
    <location>
        <begin position="153"/>
        <end position="172"/>
    </location>
</feature>
<gene>
    <name evidence="14" type="ORF">JKG68_20215</name>
</gene>
<organism evidence="14 15">
    <name type="scientific">Microvirga aerilata</name>
    <dbReference type="NCBI Taxonomy" id="670292"/>
    <lineage>
        <taxon>Bacteria</taxon>
        <taxon>Pseudomonadati</taxon>
        <taxon>Pseudomonadota</taxon>
        <taxon>Alphaproteobacteria</taxon>
        <taxon>Hyphomicrobiales</taxon>
        <taxon>Methylobacteriaceae</taxon>
        <taxon>Microvirga</taxon>
    </lineage>
</organism>
<evidence type="ECO:0000256" key="11">
    <source>
        <dbReference type="SAM" id="Phobius"/>
    </source>
</evidence>
<comment type="similarity">
    <text evidence="2">Belongs to the ABC transporter superfamily.</text>
</comment>
<reference evidence="14" key="1">
    <citation type="submission" date="2021-01" db="EMBL/GenBank/DDBJ databases">
        <title>Microvirga sp.</title>
        <authorList>
            <person name="Kim M.K."/>
        </authorList>
    </citation>
    <scope>NUCLEOTIDE SEQUENCE</scope>
    <source>
        <strain evidence="14">5420S-16</strain>
    </source>
</reference>
<evidence type="ECO:0000259" key="13">
    <source>
        <dbReference type="PROSITE" id="PS50929"/>
    </source>
</evidence>
<dbReference type="Pfam" id="PF00005">
    <property type="entry name" value="ABC_tran"/>
    <property type="match status" value="1"/>
</dbReference>
<dbReference type="RefSeq" id="WP_202063120.1">
    <property type="nucleotide sequence ID" value="NZ_JAEQMY010000037.1"/>
</dbReference>
<dbReference type="CDD" id="cd18586">
    <property type="entry name" value="ABC_6TM_PrtD_like"/>
    <property type="match status" value="1"/>
</dbReference>
<protein>
    <submittedName>
        <fullName evidence="14">Type I secretion system permease/ATPase</fullName>
    </submittedName>
</protein>
<dbReference type="PROSITE" id="PS50929">
    <property type="entry name" value="ABC_TM1F"/>
    <property type="match status" value="1"/>
</dbReference>
<feature type="compositionally biased region" description="Low complexity" evidence="10">
    <location>
        <begin position="585"/>
        <end position="601"/>
    </location>
</feature>
<dbReference type="GO" id="GO:0005524">
    <property type="term" value="F:ATP binding"/>
    <property type="evidence" value="ECO:0007669"/>
    <property type="project" value="UniProtKB-KW"/>
</dbReference>
<dbReference type="Gene3D" id="1.20.1560.10">
    <property type="entry name" value="ABC transporter type 1, transmembrane domain"/>
    <property type="match status" value="1"/>
</dbReference>
<keyword evidence="3" id="KW-0813">Transport</keyword>
<dbReference type="GO" id="GO:0030256">
    <property type="term" value="C:type I protein secretion system complex"/>
    <property type="evidence" value="ECO:0007669"/>
    <property type="project" value="InterPro"/>
</dbReference>
<dbReference type="PANTHER" id="PTHR24221">
    <property type="entry name" value="ATP-BINDING CASSETTE SUB-FAMILY B"/>
    <property type="match status" value="1"/>
</dbReference>
<dbReference type="SUPFAM" id="SSF52540">
    <property type="entry name" value="P-loop containing nucleoside triphosphate hydrolases"/>
    <property type="match status" value="1"/>
</dbReference>
<evidence type="ECO:0000259" key="12">
    <source>
        <dbReference type="PROSITE" id="PS50893"/>
    </source>
</evidence>
<comment type="caution">
    <text evidence="14">The sequence shown here is derived from an EMBL/GenBank/DDBJ whole genome shotgun (WGS) entry which is preliminary data.</text>
</comment>
<dbReference type="GO" id="GO:0034040">
    <property type="term" value="F:ATPase-coupled lipid transmembrane transporter activity"/>
    <property type="evidence" value="ECO:0007669"/>
    <property type="project" value="TreeGrafter"/>
</dbReference>
<evidence type="ECO:0000256" key="6">
    <source>
        <dbReference type="ARBA" id="ARBA00022741"/>
    </source>
</evidence>
<name>A0A937CXZ1_9HYPH</name>
<dbReference type="PANTHER" id="PTHR24221:SF248">
    <property type="entry name" value="ABC TRANSPORTER TRANSMEMBRANE REGION"/>
    <property type="match status" value="1"/>
</dbReference>
<evidence type="ECO:0000256" key="9">
    <source>
        <dbReference type="ARBA" id="ARBA00023136"/>
    </source>
</evidence>
<evidence type="ECO:0000313" key="15">
    <source>
        <dbReference type="Proteomes" id="UP000605848"/>
    </source>
</evidence>
<evidence type="ECO:0000256" key="5">
    <source>
        <dbReference type="ARBA" id="ARBA00022692"/>
    </source>
</evidence>
<dbReference type="SUPFAM" id="SSF90123">
    <property type="entry name" value="ABC transporter transmembrane region"/>
    <property type="match status" value="1"/>
</dbReference>
<feature type="transmembrane region" description="Helical" evidence="11">
    <location>
        <begin position="125"/>
        <end position="147"/>
    </location>
</feature>
<dbReference type="GO" id="GO:0030253">
    <property type="term" value="P:protein secretion by the type I secretion system"/>
    <property type="evidence" value="ECO:0007669"/>
    <property type="project" value="InterPro"/>
</dbReference>
<evidence type="ECO:0000313" key="14">
    <source>
        <dbReference type="EMBL" id="MBL0406288.1"/>
    </source>
</evidence>
<evidence type="ECO:0000256" key="2">
    <source>
        <dbReference type="ARBA" id="ARBA00005417"/>
    </source>
</evidence>
<dbReference type="InterPro" id="IPR036640">
    <property type="entry name" value="ABC1_TM_sf"/>
</dbReference>
<dbReference type="Pfam" id="PF00664">
    <property type="entry name" value="ABC_membrane"/>
    <property type="match status" value="1"/>
</dbReference>
<dbReference type="InterPro" id="IPR027417">
    <property type="entry name" value="P-loop_NTPase"/>
</dbReference>
<evidence type="ECO:0000256" key="10">
    <source>
        <dbReference type="SAM" id="MobiDB-lite"/>
    </source>
</evidence>
<keyword evidence="9 11" id="KW-0472">Membrane</keyword>
<dbReference type="NCBIfam" id="TIGR01842">
    <property type="entry name" value="type_I_sec_PrtD"/>
    <property type="match status" value="1"/>
</dbReference>
<dbReference type="FunFam" id="1.20.1560.10:FF:000109">
    <property type="entry name" value="Alkaline protease secretion ATP-binding protein aprD"/>
    <property type="match status" value="1"/>
</dbReference>
<feature type="transmembrane region" description="Helical" evidence="11">
    <location>
        <begin position="53"/>
        <end position="73"/>
    </location>
</feature>
<dbReference type="InterPro" id="IPR039421">
    <property type="entry name" value="Type_1_exporter"/>
</dbReference>
<feature type="transmembrane region" description="Helical" evidence="11">
    <location>
        <begin position="12"/>
        <end position="33"/>
    </location>
</feature>
<dbReference type="PROSITE" id="PS00211">
    <property type="entry name" value="ABC_TRANSPORTER_1"/>
    <property type="match status" value="1"/>
</dbReference>